<keyword evidence="1" id="KW-1133">Transmembrane helix</keyword>
<keyword evidence="1" id="KW-0472">Membrane</keyword>
<gene>
    <name evidence="2" type="ORF">H0921_07340</name>
</gene>
<evidence type="ECO:0000256" key="1">
    <source>
        <dbReference type="SAM" id="Phobius"/>
    </source>
</evidence>
<dbReference type="EMBL" id="JACEFB010000003">
    <property type="protein sequence ID" value="MBA2225972.1"/>
    <property type="molecule type" value="Genomic_DNA"/>
</dbReference>
<evidence type="ECO:0000313" key="3">
    <source>
        <dbReference type="Proteomes" id="UP000542342"/>
    </source>
</evidence>
<organism evidence="2 3">
    <name type="scientific">Thermogemmata fonticola</name>
    <dbReference type="NCBI Taxonomy" id="2755323"/>
    <lineage>
        <taxon>Bacteria</taxon>
        <taxon>Pseudomonadati</taxon>
        <taxon>Planctomycetota</taxon>
        <taxon>Planctomycetia</taxon>
        <taxon>Gemmatales</taxon>
        <taxon>Gemmataceae</taxon>
        <taxon>Thermogemmata</taxon>
    </lineage>
</organism>
<feature type="transmembrane region" description="Helical" evidence="1">
    <location>
        <begin position="16"/>
        <end position="40"/>
    </location>
</feature>
<reference evidence="2 3" key="1">
    <citation type="submission" date="2020-07" db="EMBL/GenBank/DDBJ databases">
        <title>Thermogemmata thermophila gen. nov., sp. nov., a novel moderate thermophilic planctomycete from a Kamchatka hot spring.</title>
        <authorList>
            <person name="Elcheninov A.G."/>
            <person name="Podosokorskaya O.A."/>
            <person name="Kovaleva O.L."/>
            <person name="Novikov A."/>
            <person name="Bonch-Osmolovskaya E.A."/>
            <person name="Toshchakov S.V."/>
            <person name="Kublanov I.V."/>
        </authorList>
    </citation>
    <scope>NUCLEOTIDE SEQUENCE [LARGE SCALE GENOMIC DNA]</scope>
    <source>
        <strain evidence="2 3">2918</strain>
    </source>
</reference>
<sequence>MLAKNTMGQRVDQRRGVLLIVVLAMLSLFAIVGITFVFFAGGKAEYARITAEIQNPGNLQFPDDGSAAFNAFLANLIFPAVMPTSTAPAPSYFNALRGHDLTTLMYGGQTGSTLAWSGIGLFDEAVAAPEYAGLNRRQIVNFTLFPGMNLMVDPEYSNPAGRPVGGPPAGTYIPKNASYTYPDVNNYFLAAICPATGEVLLPSFHRPQLFGSLDPSNPNWTNPQGKFLTLRPRPAEHPNFPRVPPNADGSYTGDVCNLRGGVGPWKNDSLWMDIGLAAITGPDGKRYKPLVAPLIVDLDGLLNLSVHGNVLGAGGVHRSGSGFGPWEVSLERAFGAFGGNVAEARNLINVRNATLANRAGAGQRAFAPPPLLGINNAIPACSSVAWAGLSGAGALLLPGQGGAGLFRDAPAYSNGYDSHNNPYPRHPYLYHPAEWPKAPNSTNPRAFSLPDLKLLHFAYAAGPAYYDSLEVGTHASTTLRSGGIGFPATVIGQTTPNPYRRDPPHRNRMIFTTYSYALDRPGGLGYAFTGTNLVANPLANLPPLNLSRPLADYRNDVSQPLSPSNIGNAAQAQADRQQLARDIFVRLVAAINPFLIATYNPANGQYTFAPSVTPGSPEYTMLRQAAQLAVNIVDYIDNDDIMTPLPWDPNTPGEVVYGVEKPRLIINEVYAEAVNDPADPTFGVVPMMANNPVHVRFWIELQNPTSTPYPAGTNGALGDGSVPLRLPDTAPGYSVYRLEIVQNAGGKVSLALRDPAASASNNRGEPGVLPQILFDFSPADGTPLQRIGPANGNPDGGIVVCAANVPRVHAASEFNPNFPAGTPVIHAAPTGAPNALAYTYPLNQALNNNTLNPLLKDHVVLLRRLANPYMPHDVTTNPYITVDFMDHVPAFDAIQREQGAILDRNVKQWNGMAVQPGYDPVDLPAAGDPIVRRHSLGKVQPLAGQCNPQPPAANADYPTYAFPASLVVAQNLNPANPQPGVRHTLLRRNSRDPGLNAATFNPGPPASLANNETLMAPYDWLVHLDRPLINQLELLHITAGRPYDVTQLFLTPRTDGGINKFTGTVQNRLSDPQWLLLYRGLEWLRVQPYVTGTAVGGRVPGRININTIQDKRVWDALFDAQAGNSFDQAFVDQMWNTLIGSRTPNLQARTAADGTVHPCPVPGATVYDNNAPTGDRPFLSFGVPTVVSVAGGASITATARAYGGTLGLNDTLLRINPATQLPWLTVPPPGALHPYQNFEAVRKVFNNLTTVSHAFAVWVTVGYFEVEQESPTAVPGVNFTRLGQEYYREVPGDTRFQFFAILDRSQIAIDPASFASGSISHALQRPFFTTLLANAPAGSSALTIYAPGASGWSEGQPVPLGQSLVVGLGSAMEIVQVQGVGAVQPDGSVTVTLAAPLSRTHYFGDCVSNVLPGNPGPQPNFDVRLPVYQYVVPFWTRLR</sequence>
<proteinExistence type="predicted"/>
<protein>
    <submittedName>
        <fullName evidence="2">Uncharacterized protein</fullName>
    </submittedName>
</protein>
<comment type="caution">
    <text evidence="2">The sequence shown here is derived from an EMBL/GenBank/DDBJ whole genome shotgun (WGS) entry which is preliminary data.</text>
</comment>
<evidence type="ECO:0000313" key="2">
    <source>
        <dbReference type="EMBL" id="MBA2225972.1"/>
    </source>
</evidence>
<keyword evidence="1" id="KW-0812">Transmembrane</keyword>
<accession>A0A7V8VDX0</accession>
<name>A0A7V8VDX0_9BACT</name>
<dbReference type="RefSeq" id="WP_194537393.1">
    <property type="nucleotide sequence ID" value="NZ_JACEFB010000003.1"/>
</dbReference>
<keyword evidence="3" id="KW-1185">Reference proteome</keyword>
<dbReference type="Proteomes" id="UP000542342">
    <property type="component" value="Unassembled WGS sequence"/>
</dbReference>